<accession>A0A3E0VGD6</accession>
<feature type="transmembrane region" description="Helical" evidence="1">
    <location>
        <begin position="203"/>
        <end position="220"/>
    </location>
</feature>
<feature type="transmembrane region" description="Helical" evidence="1">
    <location>
        <begin position="418"/>
        <end position="438"/>
    </location>
</feature>
<dbReference type="EMBL" id="NBWZ01000001">
    <property type="protein sequence ID" value="RFA08430.1"/>
    <property type="molecule type" value="Genomic_DNA"/>
</dbReference>
<feature type="transmembrane region" description="Helical" evidence="1">
    <location>
        <begin position="226"/>
        <end position="247"/>
    </location>
</feature>
<protein>
    <recommendedName>
        <fullName evidence="4">Glycosyltransferase RgtA/B/C/D-like domain-containing protein</fullName>
    </recommendedName>
</protein>
<feature type="transmembrane region" description="Helical" evidence="1">
    <location>
        <begin position="14"/>
        <end position="34"/>
    </location>
</feature>
<feature type="transmembrane region" description="Helical" evidence="1">
    <location>
        <begin position="259"/>
        <end position="282"/>
    </location>
</feature>
<proteinExistence type="predicted"/>
<dbReference type="AlphaFoldDB" id="A0A3E0VGD6"/>
<comment type="caution">
    <text evidence="2">The sequence shown here is derived from an EMBL/GenBank/DDBJ whole genome shotgun (WGS) entry which is preliminary data.</text>
</comment>
<feature type="transmembrane region" description="Helical" evidence="1">
    <location>
        <begin position="134"/>
        <end position="152"/>
    </location>
</feature>
<organism evidence="2 3">
    <name type="scientific">Subtercola boreus</name>
    <dbReference type="NCBI Taxonomy" id="120213"/>
    <lineage>
        <taxon>Bacteria</taxon>
        <taxon>Bacillati</taxon>
        <taxon>Actinomycetota</taxon>
        <taxon>Actinomycetes</taxon>
        <taxon>Micrococcales</taxon>
        <taxon>Microbacteriaceae</taxon>
        <taxon>Subtercola</taxon>
    </lineage>
</organism>
<evidence type="ECO:0000313" key="2">
    <source>
        <dbReference type="EMBL" id="RFA08430.1"/>
    </source>
</evidence>
<dbReference type="RefSeq" id="WP_116413837.1">
    <property type="nucleotide sequence ID" value="NZ_NBWZ01000001.1"/>
</dbReference>
<keyword evidence="1" id="KW-0472">Membrane</keyword>
<feature type="transmembrane region" description="Helical" evidence="1">
    <location>
        <begin position="342"/>
        <end position="364"/>
    </location>
</feature>
<evidence type="ECO:0000313" key="3">
    <source>
        <dbReference type="Proteomes" id="UP000256486"/>
    </source>
</evidence>
<sequence length="616" mass="65286">MTRFANGRFVAEELLWAAVSGLVALAIAIVALGVDVADLGRRWSIGGADQVLHYGIFTSALHTFPFLPNDQLGFPKAQNLFFAPLFDPWSAVAVWASGAVLPDGIWALNLYNLGSFLAVGFTSYAFFRALRLRRVTAVVFGVLFATVPYHFVQLGYGHPFLSNYWAVPLIGILVLMVAGERTDPFAGWVGRASSRRMRFWRRVVPLVVLVPAVALTQSYYFVFGVLLVGGVWFVSVLVALLGAGAGAGGGGWRARARALVWPSIATGSLVLLVGLQLAILSLNFGDRYEKYFGARSFTDSEGYGGKLIDLLLPSLQSGIPPLASLSEEYHSASTLIPDAETAATAVVASVAIVLSFVIIVLRLFGSRAPAEGAKGLALVVQDARIGVLLTAFLGAFLFFITAGLGTVLSFFGSPEIRAWSRMSIVVSMLALGVLAIVIERLASRRRSLLVVLAIVSVVAVFDQVPRIAPTVPLTPVTDAALRDFTAAAAGSLGPGCGVVQLPLKGFPETGPIGLMGDYDEILPSVVSPRGADALRWSYGAVIGTASSDYWKAASTMPGAFASATFESGACAIMVDTFAYSDSPGGWEPFVEAVGMDPSAPALISVGGRYLLFEWGR</sequence>
<dbReference type="OrthoDB" id="9767863at2"/>
<feature type="transmembrane region" description="Helical" evidence="1">
    <location>
        <begin position="164"/>
        <end position="182"/>
    </location>
</feature>
<gene>
    <name evidence="2" type="ORF">B7R54_03725</name>
</gene>
<keyword evidence="1" id="KW-1133">Transmembrane helix</keyword>
<feature type="transmembrane region" description="Helical" evidence="1">
    <location>
        <begin position="80"/>
        <end position="100"/>
    </location>
</feature>
<dbReference type="Proteomes" id="UP000256486">
    <property type="component" value="Unassembled WGS sequence"/>
</dbReference>
<evidence type="ECO:0008006" key="4">
    <source>
        <dbReference type="Google" id="ProtNLM"/>
    </source>
</evidence>
<keyword evidence="1" id="KW-0812">Transmembrane</keyword>
<keyword evidence="3" id="KW-1185">Reference proteome</keyword>
<feature type="transmembrane region" description="Helical" evidence="1">
    <location>
        <begin position="106"/>
        <end position="127"/>
    </location>
</feature>
<feature type="transmembrane region" description="Helical" evidence="1">
    <location>
        <begin position="385"/>
        <end position="412"/>
    </location>
</feature>
<name>A0A3E0VGD6_9MICO</name>
<feature type="transmembrane region" description="Helical" evidence="1">
    <location>
        <begin position="447"/>
        <end position="464"/>
    </location>
</feature>
<reference evidence="2 3" key="1">
    <citation type="submission" date="2017-04" db="EMBL/GenBank/DDBJ databases">
        <title>Comparative genome analysis of Subtercola boreus.</title>
        <authorList>
            <person name="Cho Y.-J."/>
            <person name="Cho A."/>
            <person name="Kim O.-S."/>
            <person name="Lee J.-I."/>
        </authorList>
    </citation>
    <scope>NUCLEOTIDE SEQUENCE [LARGE SCALE GENOMIC DNA]</scope>
    <source>
        <strain evidence="2 3">K300</strain>
    </source>
</reference>
<evidence type="ECO:0000256" key="1">
    <source>
        <dbReference type="SAM" id="Phobius"/>
    </source>
</evidence>